<reference evidence="3 5" key="3">
    <citation type="submission" date="2019-05" db="EMBL/GenBank/DDBJ databases">
        <authorList>
            <consortium name="Pathogen Informatics"/>
        </authorList>
    </citation>
    <scope>NUCLEOTIDE SEQUENCE [LARGE SCALE GENOMIC DNA]</scope>
    <source>
        <strain evidence="3 5">NCTC13032</strain>
    </source>
</reference>
<evidence type="ECO:0000313" key="2">
    <source>
        <dbReference type="EMBL" id="PHH03779.1"/>
    </source>
</evidence>
<dbReference type="AlphaFoldDB" id="A0A4U9HT36"/>
<evidence type="ECO:0000313" key="3">
    <source>
        <dbReference type="EMBL" id="VTP66836.1"/>
    </source>
</evidence>
<reference evidence="4" key="2">
    <citation type="submission" date="2017-09" db="EMBL/GenBank/DDBJ databases">
        <title>FDA dAtabase for Regulatory Grade micrObial Sequences (FDA-ARGOS): Supporting development and validation of Infectious Disease Dx tests.</title>
        <authorList>
            <person name="Minogue T."/>
            <person name="Wolcott M."/>
            <person name="Wasieloski L."/>
            <person name="Aguilar W."/>
            <person name="Moore D."/>
            <person name="Tallon L."/>
            <person name="Sadzewicz L."/>
            <person name="Ott S."/>
            <person name="Zhao X."/>
            <person name="Nagaraj S."/>
            <person name="Vavikolanu K."/>
            <person name="Aluvathingal J."/>
            <person name="Nadendla S."/>
            <person name="Sichtig H."/>
        </authorList>
    </citation>
    <scope>NUCLEOTIDE SEQUENCE [LARGE SCALE GENOMIC DNA]</scope>
    <source>
        <strain evidence="4">FDAARGOS_404</strain>
    </source>
</reference>
<evidence type="ECO:0000313" key="5">
    <source>
        <dbReference type="Proteomes" id="UP000310719"/>
    </source>
</evidence>
<reference evidence="1 6" key="4">
    <citation type="submission" date="2024-01" db="EMBL/GenBank/DDBJ databases">
        <title>Comparative Genomics of Leclercia adecarboxylata Strains Isolated from Several Sources.</title>
        <authorList>
            <person name="Yescas-Zazueta V."/>
            <person name="Balbuena-Alonso M.G."/>
            <person name="Valencia D."/>
            <person name="Mendez-Pfeiffer P.A."/>
            <person name="Ballesteros-Monrreal M.G."/>
            <person name="Rocha-Gracia R.D.C."/>
            <person name="Barrios-Villa E."/>
        </authorList>
    </citation>
    <scope>NUCLEOTIDE SEQUENCE [LARGE SCALE GENOMIC DNA]</scope>
    <source>
        <strain evidence="1 6">33MEM</strain>
    </source>
</reference>
<gene>
    <name evidence="2" type="ORF">CRX53_07240</name>
    <name evidence="3" type="ORF">NCTC13032_02737</name>
    <name evidence="1" type="ORF">VOF76_19080</name>
</gene>
<dbReference type="RefSeq" id="WP_032617626.1">
    <property type="nucleotide sequence ID" value="NZ_CBCYJT010000036.1"/>
</dbReference>
<dbReference type="Gene3D" id="1.10.3230.30">
    <property type="entry name" value="Phage gp6-like head-tail connector protein"/>
    <property type="match status" value="1"/>
</dbReference>
<name>A0A4U9HT36_9ENTR</name>
<accession>A0A4U9HT36</accession>
<proteinExistence type="predicted"/>
<dbReference type="NCBIfam" id="TIGR01560">
    <property type="entry name" value="put_DNA_pack"/>
    <property type="match status" value="1"/>
</dbReference>
<evidence type="ECO:0000313" key="1">
    <source>
        <dbReference type="EMBL" id="MEC3938267.1"/>
    </source>
</evidence>
<dbReference type="Proteomes" id="UP000222768">
    <property type="component" value="Unassembled WGS sequence"/>
</dbReference>
<sequence length="108" mass="12629">MLTKEQVKRHCNIEQDFTEDDIWIDTSIKAAARYVETWTRRRLYDTADDPDYLVDPDRLLYGEDIEMAMLMLIAHWYANRETVSTGSSTAALEFSTEALLQPYRIYGV</sequence>
<reference evidence="2" key="1">
    <citation type="submission" date="2017-09" db="EMBL/GenBank/DDBJ databases">
        <title>FDA dAtabase for Regulatory Grade micrObial Sequences (FDA-ARGOS): Supporting development and validation of Infectious Disease Dx tests.</title>
        <authorList>
            <person name="Minogue T."/>
            <person name="Wolcott M."/>
            <person name="Wasieloski L."/>
            <person name="Aguilar W."/>
            <person name="Moore D."/>
            <person name="Tallon L.J."/>
            <person name="Sadzewicz L."/>
            <person name="Ott S."/>
            <person name="Zhao X."/>
            <person name="Nagaraj S."/>
            <person name="Vavikolanu K."/>
            <person name="Aluvathingal J."/>
            <person name="Nadendla S."/>
            <person name="Sichtig H."/>
        </authorList>
    </citation>
    <scope>NUCLEOTIDE SEQUENCE</scope>
    <source>
        <strain evidence="2">FDAARGOS_404</strain>
    </source>
</reference>
<dbReference type="Proteomes" id="UP001357437">
    <property type="component" value="Unassembled WGS sequence"/>
</dbReference>
<evidence type="ECO:0000313" key="4">
    <source>
        <dbReference type="Proteomes" id="UP000222768"/>
    </source>
</evidence>
<dbReference type="EMBL" id="JAYMCU010000042">
    <property type="protein sequence ID" value="MEC3938267.1"/>
    <property type="molecule type" value="Genomic_DNA"/>
</dbReference>
<dbReference type="InterPro" id="IPR006450">
    <property type="entry name" value="Phage_HK97_gp6-like"/>
</dbReference>
<organism evidence="3 5">
    <name type="scientific">Leclercia adecarboxylata</name>
    <dbReference type="NCBI Taxonomy" id="83655"/>
    <lineage>
        <taxon>Bacteria</taxon>
        <taxon>Pseudomonadati</taxon>
        <taxon>Pseudomonadota</taxon>
        <taxon>Gammaproteobacteria</taxon>
        <taxon>Enterobacterales</taxon>
        <taxon>Enterobacteriaceae</taxon>
        <taxon>Leclercia</taxon>
    </lineage>
</organism>
<protein>
    <submittedName>
        <fullName evidence="1 3">Head-tail connector protein</fullName>
    </submittedName>
</protein>
<dbReference type="Pfam" id="PF05135">
    <property type="entry name" value="Phage_connect_1"/>
    <property type="match status" value="1"/>
</dbReference>
<dbReference type="InterPro" id="IPR021146">
    <property type="entry name" value="Phage_gp6-like_head-tail"/>
</dbReference>
<keyword evidence="6" id="KW-1185">Reference proteome</keyword>
<dbReference type="EMBL" id="LR590464">
    <property type="protein sequence ID" value="VTP66836.1"/>
    <property type="molecule type" value="Genomic_DNA"/>
</dbReference>
<dbReference type="CDD" id="cd08054">
    <property type="entry name" value="gp6"/>
    <property type="match status" value="1"/>
</dbReference>
<evidence type="ECO:0000313" key="6">
    <source>
        <dbReference type="Proteomes" id="UP001357437"/>
    </source>
</evidence>
<dbReference type="EMBL" id="PDLK01000002">
    <property type="protein sequence ID" value="PHH03779.1"/>
    <property type="molecule type" value="Genomic_DNA"/>
</dbReference>
<dbReference type="Proteomes" id="UP000310719">
    <property type="component" value="Chromosome"/>
</dbReference>